<keyword evidence="2" id="KW-1185">Reference proteome</keyword>
<sequence length="62" mass="7115">MSRFYILGIAIRSIPQNVLRSFKEQLEAFVNVMPIAFPSVMNIPLDRLHEFYLATVTKSTLS</sequence>
<accession>A0ABQ4NDT0</accession>
<gene>
    <name evidence="1" type="ORF">PACILC2_49560</name>
</gene>
<evidence type="ECO:0000313" key="2">
    <source>
        <dbReference type="Proteomes" id="UP000680304"/>
    </source>
</evidence>
<name>A0ABQ4NDT0_9BACL</name>
<reference evidence="1 2" key="1">
    <citation type="submission" date="2021-04" db="EMBL/GenBank/DDBJ databases">
        <title>Draft genome sequence of Paenibacillus cisolokensis, LC2-13A.</title>
        <authorList>
            <person name="Uke A."/>
            <person name="Chhe C."/>
            <person name="Baramee S."/>
            <person name="Kosugi A."/>
        </authorList>
    </citation>
    <scope>NUCLEOTIDE SEQUENCE [LARGE SCALE GENOMIC DNA]</scope>
    <source>
        <strain evidence="1 2">LC2-13A</strain>
    </source>
</reference>
<dbReference type="Proteomes" id="UP000680304">
    <property type="component" value="Unassembled WGS sequence"/>
</dbReference>
<comment type="caution">
    <text evidence="1">The sequence shown here is derived from an EMBL/GenBank/DDBJ whole genome shotgun (WGS) entry which is preliminary data.</text>
</comment>
<evidence type="ECO:0000313" key="1">
    <source>
        <dbReference type="EMBL" id="GIQ66388.1"/>
    </source>
</evidence>
<protein>
    <submittedName>
        <fullName evidence="1">Uncharacterized protein</fullName>
    </submittedName>
</protein>
<proteinExistence type="predicted"/>
<organism evidence="1 2">
    <name type="scientific">Paenibacillus cisolokensis</name>
    <dbReference type="NCBI Taxonomy" id="1658519"/>
    <lineage>
        <taxon>Bacteria</taxon>
        <taxon>Bacillati</taxon>
        <taxon>Bacillota</taxon>
        <taxon>Bacilli</taxon>
        <taxon>Bacillales</taxon>
        <taxon>Paenibacillaceae</taxon>
        <taxon>Paenibacillus</taxon>
    </lineage>
</organism>
<dbReference type="EMBL" id="BOVJ01000178">
    <property type="protein sequence ID" value="GIQ66388.1"/>
    <property type="molecule type" value="Genomic_DNA"/>
</dbReference>